<evidence type="ECO:0000313" key="3">
    <source>
        <dbReference type="EMBL" id="CAK9008636.1"/>
    </source>
</evidence>
<gene>
    <name evidence="3" type="ORF">SCF082_LOCUS9954</name>
</gene>
<feature type="coiled-coil region" evidence="1">
    <location>
        <begin position="451"/>
        <end position="494"/>
    </location>
</feature>
<protein>
    <submittedName>
        <fullName evidence="3">Protein BTN1</fullName>
    </submittedName>
</protein>
<reference evidence="3 4" key="1">
    <citation type="submission" date="2024-02" db="EMBL/GenBank/DDBJ databases">
        <authorList>
            <person name="Chen Y."/>
            <person name="Shah S."/>
            <person name="Dougan E. K."/>
            <person name="Thang M."/>
            <person name="Chan C."/>
        </authorList>
    </citation>
    <scope>NUCLEOTIDE SEQUENCE [LARGE SCALE GENOMIC DNA]</scope>
</reference>
<comment type="caution">
    <text evidence="3">The sequence shown here is derived from an EMBL/GenBank/DDBJ whole genome shotgun (WGS) entry which is preliminary data.</text>
</comment>
<feature type="coiled-coil region" evidence="1">
    <location>
        <begin position="254"/>
        <end position="422"/>
    </location>
</feature>
<feature type="coiled-coil region" evidence="1">
    <location>
        <begin position="170"/>
        <end position="222"/>
    </location>
</feature>
<dbReference type="Proteomes" id="UP001642464">
    <property type="component" value="Unassembled WGS sequence"/>
</dbReference>
<dbReference type="EMBL" id="CAXAMM010005792">
    <property type="protein sequence ID" value="CAK9008636.1"/>
    <property type="molecule type" value="Genomic_DNA"/>
</dbReference>
<feature type="compositionally biased region" description="Basic and acidic residues" evidence="2">
    <location>
        <begin position="27"/>
        <end position="37"/>
    </location>
</feature>
<evidence type="ECO:0000256" key="2">
    <source>
        <dbReference type="SAM" id="MobiDB-lite"/>
    </source>
</evidence>
<feature type="coiled-coil region" evidence="1">
    <location>
        <begin position="547"/>
        <end position="574"/>
    </location>
</feature>
<accession>A0ABP0J2R6</accession>
<organism evidence="3 4">
    <name type="scientific">Durusdinium trenchii</name>
    <dbReference type="NCBI Taxonomy" id="1381693"/>
    <lineage>
        <taxon>Eukaryota</taxon>
        <taxon>Sar</taxon>
        <taxon>Alveolata</taxon>
        <taxon>Dinophyceae</taxon>
        <taxon>Suessiales</taxon>
        <taxon>Symbiodiniaceae</taxon>
        <taxon>Durusdinium</taxon>
    </lineage>
</organism>
<proteinExistence type="predicted"/>
<name>A0ABP0J2R6_9DINO</name>
<feature type="compositionally biased region" description="Low complexity" evidence="2">
    <location>
        <begin position="12"/>
        <end position="22"/>
    </location>
</feature>
<evidence type="ECO:0000256" key="1">
    <source>
        <dbReference type="SAM" id="Coils"/>
    </source>
</evidence>
<evidence type="ECO:0000313" key="4">
    <source>
        <dbReference type="Proteomes" id="UP001642464"/>
    </source>
</evidence>
<feature type="compositionally biased region" description="Basic and acidic residues" evidence="2">
    <location>
        <begin position="72"/>
        <end position="88"/>
    </location>
</feature>
<sequence>MEPLSSLREYRSGLSRRSTSLGAVRGVHAERESRDALVPRAESPLARRPFEAERQRARSLAGAREVPSRSMAGRDREAQMISEPRVREASFLSEPSPHIDRRMEKFEVESRPNRRSLDLETRAQQRQRNWGTLRSSWLVKNCFSSWRSFVAHQVAAARTQRQQELQISTLYELQTSLAKKEEEIKRLLLEMERNEQAFLKQEELLQAELRLLRQRLRAAHEDVAALQYRADQALLMARTFDLWHRAVLSNPKEILLLQQRIEELEEALKDAEHQRRRSENEWRLKLKRAQEEMEALQRELQEELERRQRRIEELEEALSDAEQQMRRSENEWRLKLKRAQEEMDALRRRLEEEWSAKLDAARGEWGLELDNSKNVFELQLEKVHKQHEAQKKLQEEEDAVKNRKLQLQMEELRRKQLEAKQNAQMRTMSALMGKGAKGALSLAFVAWVRYLAHAKQEKKDKELELALDKKDQELQKLLKDQQALNRSLKDRQKEFDLHCRNSREEATARAHHLLGGDGLSYREALWLSQVLSAWLLVATALHWARARELYAGQADQLRLQLEELRREKHLAMRDKLLFSRELRENQALVSRVLHEWLRLRYHGTLEAHGERADQLAKNLRARQELLLERACLGFGMKNARQLLRSCFKAWHARRRNRFEGDEDDEAVVFVGCLGGVALAG</sequence>
<keyword evidence="4" id="KW-1185">Reference proteome</keyword>
<keyword evidence="1" id="KW-0175">Coiled coil</keyword>
<feature type="region of interest" description="Disordered" evidence="2">
    <location>
        <begin position="1"/>
        <end position="91"/>
    </location>
</feature>